<dbReference type="EMBL" id="JACOMF010000186">
    <property type="protein sequence ID" value="MBC4019358.1"/>
    <property type="molecule type" value="Genomic_DNA"/>
</dbReference>
<feature type="transmembrane region" description="Helical" evidence="6">
    <location>
        <begin position="65"/>
        <end position="89"/>
    </location>
</feature>
<dbReference type="RefSeq" id="WP_186774060.1">
    <property type="nucleotide sequence ID" value="NZ_JACOMF010000186.1"/>
</dbReference>
<keyword evidence="5 6" id="KW-0472">Membrane</keyword>
<reference evidence="8" key="1">
    <citation type="submission" date="2020-08" db="EMBL/GenBank/DDBJ databases">
        <authorList>
            <person name="Hu Y."/>
            <person name="Nguyen S.V."/>
            <person name="Li F."/>
            <person name="Fanning S."/>
        </authorList>
    </citation>
    <scope>NUCLEOTIDE SEQUENCE</scope>
    <source>
        <strain evidence="8">SYSU D8009</strain>
    </source>
</reference>
<dbReference type="InterPro" id="IPR000620">
    <property type="entry name" value="EamA_dom"/>
</dbReference>
<name>A0A9X0R5K7_9PROT</name>
<evidence type="ECO:0000256" key="6">
    <source>
        <dbReference type="SAM" id="Phobius"/>
    </source>
</evidence>
<dbReference type="PANTHER" id="PTHR32322">
    <property type="entry name" value="INNER MEMBRANE TRANSPORTER"/>
    <property type="match status" value="1"/>
</dbReference>
<keyword evidence="9" id="KW-1185">Reference proteome</keyword>
<dbReference type="PANTHER" id="PTHR32322:SF18">
    <property type="entry name" value="S-ADENOSYLMETHIONINE_S-ADENOSYLHOMOCYSTEINE TRANSPORTER"/>
    <property type="match status" value="1"/>
</dbReference>
<sequence length="297" mass="31652">MTWPLLLIVWLCWGLSYPFMAWTLEAVDLITARLLANAGAGTLLLLLCLRAPGRRILPHREEWRGVLALSLLIMVIFPFALIAGVMLVGPGQAAILNYTMPLWASLLAVPVLGERLDRRTLMALGLGLAAVLLVLAGTMGPEGPSGLGVALGLAAGATFGAGTVLSKKLRFRSPVLLITAWQLLLGTPPAFVVWLLLYDHTYLHPEAGRGLFGLFYMTVFANALAYAAWFPLVGRLKASVASLSLLVVPCIGVASSALLVQRKIGSFDVAGLVCILSAIALVVRRRAGPPTAEETPR</sequence>
<gene>
    <name evidence="8" type="ORF">H7965_29615</name>
</gene>
<evidence type="ECO:0000256" key="2">
    <source>
        <dbReference type="ARBA" id="ARBA00022475"/>
    </source>
</evidence>
<feature type="transmembrane region" description="Helical" evidence="6">
    <location>
        <begin position="264"/>
        <end position="283"/>
    </location>
</feature>
<evidence type="ECO:0000259" key="7">
    <source>
        <dbReference type="Pfam" id="PF00892"/>
    </source>
</evidence>
<feature type="transmembrane region" description="Helical" evidence="6">
    <location>
        <begin position="36"/>
        <end position="53"/>
    </location>
</feature>
<keyword evidence="4 6" id="KW-1133">Transmembrane helix</keyword>
<feature type="transmembrane region" description="Helical" evidence="6">
    <location>
        <begin position="120"/>
        <end position="140"/>
    </location>
</feature>
<evidence type="ECO:0000313" key="9">
    <source>
        <dbReference type="Proteomes" id="UP000600101"/>
    </source>
</evidence>
<dbReference type="AlphaFoldDB" id="A0A9X0R5K7"/>
<keyword evidence="2" id="KW-1003">Cell membrane</keyword>
<evidence type="ECO:0000256" key="4">
    <source>
        <dbReference type="ARBA" id="ARBA00022989"/>
    </source>
</evidence>
<feature type="transmembrane region" description="Helical" evidence="6">
    <location>
        <begin position="146"/>
        <end position="165"/>
    </location>
</feature>
<keyword evidence="3 6" id="KW-0812">Transmembrane</keyword>
<feature type="transmembrane region" description="Helical" evidence="6">
    <location>
        <begin position="95"/>
        <end position="113"/>
    </location>
</feature>
<feature type="transmembrane region" description="Helical" evidence="6">
    <location>
        <begin position="177"/>
        <end position="198"/>
    </location>
</feature>
<dbReference type="SUPFAM" id="SSF103481">
    <property type="entry name" value="Multidrug resistance efflux transporter EmrE"/>
    <property type="match status" value="2"/>
</dbReference>
<dbReference type="Pfam" id="PF00892">
    <property type="entry name" value="EamA"/>
    <property type="match status" value="2"/>
</dbReference>
<proteinExistence type="predicted"/>
<comment type="subcellular location">
    <subcellularLocation>
        <location evidence="1">Cell membrane</location>
        <topology evidence="1">Multi-pass membrane protein</topology>
    </subcellularLocation>
</comment>
<evidence type="ECO:0000256" key="3">
    <source>
        <dbReference type="ARBA" id="ARBA00022692"/>
    </source>
</evidence>
<dbReference type="InterPro" id="IPR050638">
    <property type="entry name" value="AA-Vitamin_Transporters"/>
</dbReference>
<dbReference type="GO" id="GO:0005886">
    <property type="term" value="C:plasma membrane"/>
    <property type="evidence" value="ECO:0007669"/>
    <property type="project" value="UniProtKB-SubCell"/>
</dbReference>
<dbReference type="InterPro" id="IPR037185">
    <property type="entry name" value="EmrE-like"/>
</dbReference>
<protein>
    <submittedName>
        <fullName evidence="8">DMT family transporter</fullName>
    </submittedName>
</protein>
<feature type="domain" description="EamA" evidence="7">
    <location>
        <begin position="147"/>
        <end position="283"/>
    </location>
</feature>
<evidence type="ECO:0000256" key="1">
    <source>
        <dbReference type="ARBA" id="ARBA00004651"/>
    </source>
</evidence>
<comment type="caution">
    <text evidence="8">The sequence shown here is derived from an EMBL/GenBank/DDBJ whole genome shotgun (WGS) entry which is preliminary data.</text>
</comment>
<accession>A0A9X0R5K7</accession>
<dbReference type="Proteomes" id="UP000600101">
    <property type="component" value="Unassembled WGS sequence"/>
</dbReference>
<feature type="domain" description="EamA" evidence="7">
    <location>
        <begin position="5"/>
        <end position="135"/>
    </location>
</feature>
<evidence type="ECO:0000256" key="5">
    <source>
        <dbReference type="ARBA" id="ARBA00023136"/>
    </source>
</evidence>
<feature type="transmembrane region" description="Helical" evidence="6">
    <location>
        <begin position="210"/>
        <end position="233"/>
    </location>
</feature>
<feature type="transmembrane region" description="Helical" evidence="6">
    <location>
        <begin position="240"/>
        <end position="258"/>
    </location>
</feature>
<evidence type="ECO:0000313" key="8">
    <source>
        <dbReference type="EMBL" id="MBC4019358.1"/>
    </source>
</evidence>
<organism evidence="8 9">
    <name type="scientific">Siccirubricoccus deserti</name>
    <dbReference type="NCBI Taxonomy" id="2013562"/>
    <lineage>
        <taxon>Bacteria</taxon>
        <taxon>Pseudomonadati</taxon>
        <taxon>Pseudomonadota</taxon>
        <taxon>Alphaproteobacteria</taxon>
        <taxon>Acetobacterales</taxon>
        <taxon>Roseomonadaceae</taxon>
        <taxon>Siccirubricoccus</taxon>
    </lineage>
</organism>